<keyword evidence="3" id="KW-1185">Reference proteome</keyword>
<sequence>MERRELEARLWRCLLLVVCFVEFTMIMDIFGWKLDVLLFVGANIEIWKCMLTIQFCVVPVEEKYGLMGRTVKCALELFSVGLAMAMSYILPYNIEHAVVLACWSLQFYGWSRLLGCYDLGAWEVFVTVPMQVFLYCFFAGLMNKEMSSNNRFLLSAMALGFLGSLSIYRFRTYTPPPPPQIAEEYDVLPDC</sequence>
<feature type="transmembrane region" description="Helical" evidence="1">
    <location>
        <begin position="70"/>
        <end position="90"/>
    </location>
</feature>
<dbReference type="Proteomes" id="UP001152484">
    <property type="component" value="Unassembled WGS sequence"/>
</dbReference>
<accession>A0A9P0YND6</accession>
<reference evidence="2" key="1">
    <citation type="submission" date="2022-07" db="EMBL/GenBank/DDBJ databases">
        <authorList>
            <person name="Macas J."/>
            <person name="Novak P."/>
            <person name="Neumann P."/>
        </authorList>
    </citation>
    <scope>NUCLEOTIDE SEQUENCE</scope>
</reference>
<dbReference type="OrthoDB" id="1314239at2759"/>
<feature type="transmembrane region" description="Helical" evidence="1">
    <location>
        <begin position="12"/>
        <end position="30"/>
    </location>
</feature>
<dbReference type="EMBL" id="CAMAPE010000005">
    <property type="protein sequence ID" value="CAH9069567.1"/>
    <property type="molecule type" value="Genomic_DNA"/>
</dbReference>
<feature type="transmembrane region" description="Helical" evidence="1">
    <location>
        <begin position="36"/>
        <end position="58"/>
    </location>
</feature>
<keyword evidence="1" id="KW-0812">Transmembrane</keyword>
<evidence type="ECO:0000313" key="3">
    <source>
        <dbReference type="Proteomes" id="UP001152484"/>
    </source>
</evidence>
<protein>
    <submittedName>
        <fullName evidence="2">Uncharacterized protein</fullName>
    </submittedName>
</protein>
<comment type="caution">
    <text evidence="2">The sequence shown here is derived from an EMBL/GenBank/DDBJ whole genome shotgun (WGS) entry which is preliminary data.</text>
</comment>
<feature type="transmembrane region" description="Helical" evidence="1">
    <location>
        <begin position="119"/>
        <end position="140"/>
    </location>
</feature>
<gene>
    <name evidence="2" type="ORF">CEURO_LOCUS3278</name>
</gene>
<feature type="transmembrane region" description="Helical" evidence="1">
    <location>
        <begin position="152"/>
        <end position="170"/>
    </location>
</feature>
<dbReference type="AlphaFoldDB" id="A0A9P0YND6"/>
<keyword evidence="1" id="KW-0472">Membrane</keyword>
<evidence type="ECO:0000256" key="1">
    <source>
        <dbReference type="SAM" id="Phobius"/>
    </source>
</evidence>
<proteinExistence type="predicted"/>
<evidence type="ECO:0000313" key="2">
    <source>
        <dbReference type="EMBL" id="CAH9069567.1"/>
    </source>
</evidence>
<keyword evidence="1" id="KW-1133">Transmembrane helix</keyword>
<name>A0A9P0YND6_CUSEU</name>
<organism evidence="2 3">
    <name type="scientific">Cuscuta europaea</name>
    <name type="common">European dodder</name>
    <dbReference type="NCBI Taxonomy" id="41803"/>
    <lineage>
        <taxon>Eukaryota</taxon>
        <taxon>Viridiplantae</taxon>
        <taxon>Streptophyta</taxon>
        <taxon>Embryophyta</taxon>
        <taxon>Tracheophyta</taxon>
        <taxon>Spermatophyta</taxon>
        <taxon>Magnoliopsida</taxon>
        <taxon>eudicotyledons</taxon>
        <taxon>Gunneridae</taxon>
        <taxon>Pentapetalae</taxon>
        <taxon>asterids</taxon>
        <taxon>lamiids</taxon>
        <taxon>Solanales</taxon>
        <taxon>Convolvulaceae</taxon>
        <taxon>Cuscuteae</taxon>
        <taxon>Cuscuta</taxon>
        <taxon>Cuscuta subgen. Cuscuta</taxon>
    </lineage>
</organism>